<keyword evidence="2" id="KW-1133">Transmembrane helix</keyword>
<keyword evidence="2" id="KW-0812">Transmembrane</keyword>
<evidence type="ECO:0000313" key="4">
    <source>
        <dbReference type="Proteomes" id="UP001559025"/>
    </source>
</evidence>
<evidence type="ECO:0000313" key="3">
    <source>
        <dbReference type="EMBL" id="MEX4008758.1"/>
    </source>
</evidence>
<sequence>MTKTVDKNKARQGRSGWQVLVVLVCALALAMLVWWGVGIFGSSIDPEDPVGGVPAEQPAAEGTQPAG</sequence>
<reference evidence="3 4" key="1">
    <citation type="submission" date="2024-01" db="EMBL/GenBank/DDBJ databases">
        <title>New evidence supports the origin of RcGTA from prophage.</title>
        <authorList>
            <person name="Xu Y."/>
            <person name="Liu B."/>
            <person name="Chen F."/>
        </authorList>
    </citation>
    <scope>NUCLEOTIDE SEQUENCE [LARGE SCALE GENOMIC DNA]</scope>
    <source>
        <strain evidence="3 4">CBW1107-2</strain>
    </source>
</reference>
<feature type="transmembrane region" description="Helical" evidence="2">
    <location>
        <begin position="20"/>
        <end position="40"/>
    </location>
</feature>
<evidence type="ECO:0000256" key="2">
    <source>
        <dbReference type="SAM" id="Phobius"/>
    </source>
</evidence>
<dbReference type="Proteomes" id="UP001559025">
    <property type="component" value="Unassembled WGS sequence"/>
</dbReference>
<gene>
    <name evidence="3" type="ORF">V1479_15700</name>
</gene>
<proteinExistence type="predicted"/>
<keyword evidence="2" id="KW-0472">Membrane</keyword>
<organism evidence="3 4">
    <name type="scientific">Neoaquamicrobium sediminum</name>
    <dbReference type="NCBI Taxonomy" id="1849104"/>
    <lineage>
        <taxon>Bacteria</taxon>
        <taxon>Pseudomonadati</taxon>
        <taxon>Pseudomonadota</taxon>
        <taxon>Alphaproteobacteria</taxon>
        <taxon>Hyphomicrobiales</taxon>
        <taxon>Phyllobacteriaceae</taxon>
        <taxon>Neoaquamicrobium</taxon>
    </lineage>
</organism>
<accession>A0ABV3WX55</accession>
<protein>
    <submittedName>
        <fullName evidence="3">Uncharacterized protein</fullName>
    </submittedName>
</protein>
<comment type="caution">
    <text evidence="3">The sequence shown here is derived from an EMBL/GenBank/DDBJ whole genome shotgun (WGS) entry which is preliminary data.</text>
</comment>
<dbReference type="EMBL" id="JAZHFV010000005">
    <property type="protein sequence ID" value="MEX4008758.1"/>
    <property type="molecule type" value="Genomic_DNA"/>
</dbReference>
<feature type="region of interest" description="Disordered" evidence="1">
    <location>
        <begin position="48"/>
        <end position="67"/>
    </location>
</feature>
<evidence type="ECO:0000256" key="1">
    <source>
        <dbReference type="SAM" id="MobiDB-lite"/>
    </source>
</evidence>
<keyword evidence="4" id="KW-1185">Reference proteome</keyword>
<dbReference type="RefSeq" id="WP_368803743.1">
    <property type="nucleotide sequence ID" value="NZ_JAZHFV010000005.1"/>
</dbReference>
<name>A0ABV3WX55_9HYPH</name>